<dbReference type="AlphaFoldDB" id="A6IVX0"/>
<evidence type="ECO:0000313" key="3">
    <source>
        <dbReference type="Proteomes" id="UP000234681"/>
    </source>
</evidence>
<evidence type="ECO:0000256" key="1">
    <source>
        <dbReference type="SAM" id="MobiDB-lite"/>
    </source>
</evidence>
<accession>A6IVX0</accession>
<dbReference type="EMBL" id="CH473970">
    <property type="protein sequence ID" value="EDM09102.1"/>
    <property type="molecule type" value="Genomic_DNA"/>
</dbReference>
<feature type="non-terminal residue" evidence="2">
    <location>
        <position position="102"/>
    </location>
</feature>
<feature type="compositionally biased region" description="Low complexity" evidence="1">
    <location>
        <begin position="90"/>
        <end position="102"/>
    </location>
</feature>
<feature type="region of interest" description="Disordered" evidence="1">
    <location>
        <begin position="78"/>
        <end position="102"/>
    </location>
</feature>
<proteinExistence type="predicted"/>
<protein>
    <submittedName>
        <fullName evidence="2">RCG43191</fullName>
    </submittedName>
</protein>
<organism evidence="2 3">
    <name type="scientific">Rattus norvegicus</name>
    <name type="common">Rat</name>
    <dbReference type="NCBI Taxonomy" id="10116"/>
    <lineage>
        <taxon>Eukaryota</taxon>
        <taxon>Metazoa</taxon>
        <taxon>Chordata</taxon>
        <taxon>Craniata</taxon>
        <taxon>Vertebrata</taxon>
        <taxon>Euteleostomi</taxon>
        <taxon>Mammalia</taxon>
        <taxon>Eutheria</taxon>
        <taxon>Euarchontoglires</taxon>
        <taxon>Glires</taxon>
        <taxon>Rodentia</taxon>
        <taxon>Myomorpha</taxon>
        <taxon>Muroidea</taxon>
        <taxon>Muridae</taxon>
        <taxon>Murinae</taxon>
        <taxon>Rattus</taxon>
    </lineage>
</organism>
<evidence type="ECO:0000313" key="2">
    <source>
        <dbReference type="EMBL" id="EDM09102.1"/>
    </source>
</evidence>
<reference evidence="2 3" key="1">
    <citation type="submission" date="2005-09" db="EMBL/GenBank/DDBJ databases">
        <authorList>
            <person name="Mural R.J."/>
            <person name="Li P.W."/>
            <person name="Adams M.D."/>
            <person name="Amanatides P.G."/>
            <person name="Baden-Tillson H."/>
            <person name="Barnstead M."/>
            <person name="Chin S.H."/>
            <person name="Dew I."/>
            <person name="Evans C.A."/>
            <person name="Ferriera S."/>
            <person name="Flanigan M."/>
            <person name="Fosler C."/>
            <person name="Glodek A."/>
            <person name="Gu Z."/>
            <person name="Holt R.A."/>
            <person name="Jennings D."/>
            <person name="Kraft C.L."/>
            <person name="Lu F."/>
            <person name="Nguyen T."/>
            <person name="Nusskern D.R."/>
            <person name="Pfannkoch C.M."/>
            <person name="Sitter C."/>
            <person name="Sutton G.G."/>
            <person name="Venter J.C."/>
            <person name="Wang Z."/>
            <person name="Woodage T."/>
            <person name="Zheng X.H."/>
            <person name="Zhong F."/>
        </authorList>
    </citation>
    <scope>NUCLEOTIDE SEQUENCE [LARGE SCALE GENOMIC DNA]</scope>
    <source>
        <strain>BN</strain>
        <strain evidence="3">Sprague-Dawley</strain>
    </source>
</reference>
<gene>
    <name evidence="2" type="ORF">rCG_43191</name>
</gene>
<dbReference type="Proteomes" id="UP000234681">
    <property type="component" value="Chromosome 16"/>
</dbReference>
<sequence>MGLRVWTEIFHSGDERYIVDKGGPERQQSLSLHPALRASLLHEPENVYYFLVLEAMALSFGVEPCGGVRPVFMKHNPAISSRHRPPSPSPTTSCTCTFGKEE</sequence>
<name>A6IVX0_RAT</name>